<feature type="region of interest" description="Disordered" evidence="1">
    <location>
        <begin position="57"/>
        <end position="79"/>
    </location>
</feature>
<organism evidence="2 3">
    <name type="scientific">Tribolium castaneum</name>
    <name type="common">Red flour beetle</name>
    <dbReference type="NCBI Taxonomy" id="7070"/>
    <lineage>
        <taxon>Eukaryota</taxon>
        <taxon>Metazoa</taxon>
        <taxon>Ecdysozoa</taxon>
        <taxon>Arthropoda</taxon>
        <taxon>Hexapoda</taxon>
        <taxon>Insecta</taxon>
        <taxon>Pterygota</taxon>
        <taxon>Neoptera</taxon>
        <taxon>Endopterygota</taxon>
        <taxon>Coleoptera</taxon>
        <taxon>Polyphaga</taxon>
        <taxon>Cucujiformia</taxon>
        <taxon>Tenebrionidae</taxon>
        <taxon>Tenebrionidae incertae sedis</taxon>
        <taxon>Tribolium</taxon>
    </lineage>
</organism>
<dbReference type="Proteomes" id="UP000007266">
    <property type="component" value="Linkage group 9"/>
</dbReference>
<sequence>MSIFGQKRAESHKKARIKFKLARRDGALSIGRKRESHMQQSMRVSVGVPFLKRIPHQRGRFYENPSSRSAALQEGRRQQ</sequence>
<evidence type="ECO:0000256" key="1">
    <source>
        <dbReference type="SAM" id="MobiDB-lite"/>
    </source>
</evidence>
<accession>D6X082</accession>
<dbReference type="AlphaFoldDB" id="D6X082"/>
<proteinExistence type="predicted"/>
<evidence type="ECO:0000313" key="3">
    <source>
        <dbReference type="Proteomes" id="UP000007266"/>
    </source>
</evidence>
<protein>
    <submittedName>
        <fullName evidence="2">Uncharacterized protein</fullName>
    </submittedName>
</protein>
<keyword evidence="3" id="KW-1185">Reference proteome</keyword>
<dbReference type="EMBL" id="KQ971371">
    <property type="protein sequence ID" value="EFA10084.1"/>
    <property type="molecule type" value="Genomic_DNA"/>
</dbReference>
<name>D6X082_TRICA</name>
<reference evidence="2 3" key="2">
    <citation type="journal article" date="2010" name="Nucleic Acids Res.">
        <title>BeetleBase in 2010: revisions to provide comprehensive genomic information for Tribolium castaneum.</title>
        <authorList>
            <person name="Kim H.S."/>
            <person name="Murphy T."/>
            <person name="Xia J."/>
            <person name="Caragea D."/>
            <person name="Park Y."/>
            <person name="Beeman R.W."/>
            <person name="Lorenzen M.D."/>
            <person name="Butcher S."/>
            <person name="Manak J.R."/>
            <person name="Brown S.J."/>
        </authorList>
    </citation>
    <scope>GENOME REANNOTATION</scope>
    <source>
        <strain evidence="2 3">Georgia GA2</strain>
    </source>
</reference>
<dbReference type="InParanoid" id="D6X082"/>
<dbReference type="HOGENOM" id="CLU_2609174_0_0_1"/>
<gene>
    <name evidence="2" type="primary">GLEAN_12262</name>
    <name evidence="2" type="ORF">TcasGA2_TC012262</name>
</gene>
<reference evidence="2 3" key="1">
    <citation type="journal article" date="2008" name="Nature">
        <title>The genome of the model beetle and pest Tribolium castaneum.</title>
        <authorList>
            <consortium name="Tribolium Genome Sequencing Consortium"/>
            <person name="Richards S."/>
            <person name="Gibbs R.A."/>
            <person name="Weinstock G.M."/>
            <person name="Brown S.J."/>
            <person name="Denell R."/>
            <person name="Beeman R.W."/>
            <person name="Gibbs R."/>
            <person name="Beeman R.W."/>
            <person name="Brown S.J."/>
            <person name="Bucher G."/>
            <person name="Friedrich M."/>
            <person name="Grimmelikhuijzen C.J."/>
            <person name="Klingler M."/>
            <person name="Lorenzen M."/>
            <person name="Richards S."/>
            <person name="Roth S."/>
            <person name="Schroder R."/>
            <person name="Tautz D."/>
            <person name="Zdobnov E.M."/>
            <person name="Muzny D."/>
            <person name="Gibbs R.A."/>
            <person name="Weinstock G.M."/>
            <person name="Attaway T."/>
            <person name="Bell S."/>
            <person name="Buhay C.J."/>
            <person name="Chandrabose M.N."/>
            <person name="Chavez D."/>
            <person name="Clerk-Blankenburg K.P."/>
            <person name="Cree A."/>
            <person name="Dao M."/>
            <person name="Davis C."/>
            <person name="Chacko J."/>
            <person name="Dinh H."/>
            <person name="Dugan-Rocha S."/>
            <person name="Fowler G."/>
            <person name="Garner T.T."/>
            <person name="Garnes J."/>
            <person name="Gnirke A."/>
            <person name="Hawes A."/>
            <person name="Hernandez J."/>
            <person name="Hines S."/>
            <person name="Holder M."/>
            <person name="Hume J."/>
            <person name="Jhangiani S.N."/>
            <person name="Joshi V."/>
            <person name="Khan Z.M."/>
            <person name="Jackson L."/>
            <person name="Kovar C."/>
            <person name="Kowis A."/>
            <person name="Lee S."/>
            <person name="Lewis L.R."/>
            <person name="Margolis J."/>
            <person name="Morgan M."/>
            <person name="Nazareth L.V."/>
            <person name="Nguyen N."/>
            <person name="Okwuonu G."/>
            <person name="Parker D."/>
            <person name="Richards S."/>
            <person name="Ruiz S.J."/>
            <person name="Santibanez J."/>
            <person name="Savard J."/>
            <person name="Scherer S.E."/>
            <person name="Schneider B."/>
            <person name="Sodergren E."/>
            <person name="Tautz D."/>
            <person name="Vattahil S."/>
            <person name="Villasana D."/>
            <person name="White C.S."/>
            <person name="Wright R."/>
            <person name="Park Y."/>
            <person name="Beeman R.W."/>
            <person name="Lord J."/>
            <person name="Oppert B."/>
            <person name="Lorenzen M."/>
            <person name="Brown S."/>
            <person name="Wang L."/>
            <person name="Savard J."/>
            <person name="Tautz D."/>
            <person name="Richards S."/>
            <person name="Weinstock G."/>
            <person name="Gibbs R.A."/>
            <person name="Liu Y."/>
            <person name="Worley K."/>
            <person name="Weinstock G."/>
            <person name="Elsik C.G."/>
            <person name="Reese J.T."/>
            <person name="Elhaik E."/>
            <person name="Landan G."/>
            <person name="Graur D."/>
            <person name="Arensburger P."/>
            <person name="Atkinson P."/>
            <person name="Beeman R.W."/>
            <person name="Beidler J."/>
            <person name="Brown S.J."/>
            <person name="Demuth J.P."/>
            <person name="Drury D.W."/>
            <person name="Du Y.Z."/>
            <person name="Fujiwara H."/>
            <person name="Lorenzen M."/>
            <person name="Maselli V."/>
            <person name="Osanai M."/>
            <person name="Park Y."/>
            <person name="Robertson H.M."/>
            <person name="Tu Z."/>
            <person name="Wang J.J."/>
            <person name="Wang S."/>
            <person name="Richards S."/>
            <person name="Song H."/>
            <person name="Zhang L."/>
            <person name="Sodergren E."/>
            <person name="Werner D."/>
            <person name="Stanke M."/>
            <person name="Morgenstern B."/>
            <person name="Solovyev V."/>
            <person name="Kosarev P."/>
            <person name="Brown G."/>
            <person name="Chen H.C."/>
            <person name="Ermolaeva O."/>
            <person name="Hlavina W."/>
            <person name="Kapustin Y."/>
            <person name="Kiryutin B."/>
            <person name="Kitts P."/>
            <person name="Maglott D."/>
            <person name="Pruitt K."/>
            <person name="Sapojnikov V."/>
            <person name="Souvorov A."/>
            <person name="Mackey A.J."/>
            <person name="Waterhouse R.M."/>
            <person name="Wyder S."/>
            <person name="Zdobnov E.M."/>
            <person name="Zdobnov E.M."/>
            <person name="Wyder S."/>
            <person name="Kriventseva E.V."/>
            <person name="Kadowaki T."/>
            <person name="Bork P."/>
            <person name="Aranda M."/>
            <person name="Bao R."/>
            <person name="Beermann A."/>
            <person name="Berns N."/>
            <person name="Bolognesi R."/>
            <person name="Bonneton F."/>
            <person name="Bopp D."/>
            <person name="Brown S.J."/>
            <person name="Bucher G."/>
            <person name="Butts T."/>
            <person name="Chaumot A."/>
            <person name="Denell R.E."/>
            <person name="Ferrier D.E."/>
            <person name="Friedrich M."/>
            <person name="Gordon C.M."/>
            <person name="Jindra M."/>
            <person name="Klingler M."/>
            <person name="Lan Q."/>
            <person name="Lattorff H.M."/>
            <person name="Laudet V."/>
            <person name="von Levetsow C."/>
            <person name="Liu Z."/>
            <person name="Lutz R."/>
            <person name="Lynch J.A."/>
            <person name="da Fonseca R.N."/>
            <person name="Posnien N."/>
            <person name="Reuter R."/>
            <person name="Roth S."/>
            <person name="Savard J."/>
            <person name="Schinko J.B."/>
            <person name="Schmitt C."/>
            <person name="Schoppmeier M."/>
            <person name="Schroder R."/>
            <person name="Shippy T.D."/>
            <person name="Simonnet F."/>
            <person name="Marques-Souza H."/>
            <person name="Tautz D."/>
            <person name="Tomoyasu Y."/>
            <person name="Trauner J."/>
            <person name="Van der Zee M."/>
            <person name="Vervoort M."/>
            <person name="Wittkopp N."/>
            <person name="Wimmer E.A."/>
            <person name="Yang X."/>
            <person name="Jones A.K."/>
            <person name="Sattelle D.B."/>
            <person name="Ebert P.R."/>
            <person name="Nelson D."/>
            <person name="Scott J.G."/>
            <person name="Beeman R.W."/>
            <person name="Muthukrishnan S."/>
            <person name="Kramer K.J."/>
            <person name="Arakane Y."/>
            <person name="Beeman R.W."/>
            <person name="Zhu Q."/>
            <person name="Hogenkamp D."/>
            <person name="Dixit R."/>
            <person name="Oppert B."/>
            <person name="Jiang H."/>
            <person name="Zou Z."/>
            <person name="Marshall J."/>
            <person name="Elpidina E."/>
            <person name="Vinokurov K."/>
            <person name="Oppert C."/>
            <person name="Zou Z."/>
            <person name="Evans J."/>
            <person name="Lu Z."/>
            <person name="Zhao P."/>
            <person name="Sumathipala N."/>
            <person name="Altincicek B."/>
            <person name="Vilcinskas A."/>
            <person name="Williams M."/>
            <person name="Hultmark D."/>
            <person name="Hetru C."/>
            <person name="Jiang H."/>
            <person name="Grimmelikhuijzen C.J."/>
            <person name="Hauser F."/>
            <person name="Cazzamali G."/>
            <person name="Williamson M."/>
            <person name="Park Y."/>
            <person name="Li B."/>
            <person name="Tanaka Y."/>
            <person name="Predel R."/>
            <person name="Neupert S."/>
            <person name="Schachtner J."/>
            <person name="Verleyen P."/>
            <person name="Raible F."/>
            <person name="Bork P."/>
            <person name="Friedrich M."/>
            <person name="Walden K.K."/>
            <person name="Robertson H.M."/>
            <person name="Angeli S."/>
            <person name="Foret S."/>
            <person name="Bucher G."/>
            <person name="Schuetz S."/>
            <person name="Maleszka R."/>
            <person name="Wimmer E.A."/>
            <person name="Beeman R.W."/>
            <person name="Lorenzen M."/>
            <person name="Tomoyasu Y."/>
            <person name="Miller S.C."/>
            <person name="Grossmann D."/>
            <person name="Bucher G."/>
        </authorList>
    </citation>
    <scope>NUCLEOTIDE SEQUENCE [LARGE SCALE GENOMIC DNA]</scope>
    <source>
        <strain evidence="2 3">Georgia GA2</strain>
    </source>
</reference>
<evidence type="ECO:0000313" key="2">
    <source>
        <dbReference type="EMBL" id="EFA10084.1"/>
    </source>
</evidence>